<name>X1GUC1_9ZZZZ</name>
<dbReference type="Gene3D" id="3.40.50.300">
    <property type="entry name" value="P-loop containing nucleotide triphosphate hydrolases"/>
    <property type="match status" value="1"/>
</dbReference>
<dbReference type="PANTHER" id="PTHR11669:SF0">
    <property type="entry name" value="PROTEIN STICHEL-LIKE 2"/>
    <property type="match status" value="1"/>
</dbReference>
<gene>
    <name evidence="1" type="ORF">S03H2_13330</name>
</gene>
<evidence type="ECO:0008006" key="2">
    <source>
        <dbReference type="Google" id="ProtNLM"/>
    </source>
</evidence>
<sequence length="113" mass="12677">MTLALYRKWRPQSWDEVIGQDHVVDTLCNAFKAERIVHAYLFAGPRGTGKTSAARLLAKTVNCLSEDPAQRPCGECEHCQALNEGRFLDLIEIDAASNTSVDDVRNLRDKINF</sequence>
<feature type="non-terminal residue" evidence="1">
    <location>
        <position position="113"/>
    </location>
</feature>
<dbReference type="GO" id="GO:0006261">
    <property type="term" value="P:DNA-templated DNA replication"/>
    <property type="evidence" value="ECO:0007669"/>
    <property type="project" value="TreeGrafter"/>
</dbReference>
<dbReference type="EMBL" id="BARU01006766">
    <property type="protein sequence ID" value="GAH36608.1"/>
    <property type="molecule type" value="Genomic_DNA"/>
</dbReference>
<comment type="caution">
    <text evidence="1">The sequence shown here is derived from an EMBL/GenBank/DDBJ whole genome shotgun (WGS) entry which is preliminary data.</text>
</comment>
<dbReference type="InterPro" id="IPR050238">
    <property type="entry name" value="DNA_Rep/Repair_Clamp_Loader"/>
</dbReference>
<proteinExistence type="predicted"/>
<evidence type="ECO:0000313" key="1">
    <source>
        <dbReference type="EMBL" id="GAH36608.1"/>
    </source>
</evidence>
<organism evidence="1">
    <name type="scientific">marine sediment metagenome</name>
    <dbReference type="NCBI Taxonomy" id="412755"/>
    <lineage>
        <taxon>unclassified sequences</taxon>
        <taxon>metagenomes</taxon>
        <taxon>ecological metagenomes</taxon>
    </lineage>
</organism>
<dbReference type="PANTHER" id="PTHR11669">
    <property type="entry name" value="REPLICATION FACTOR C / DNA POLYMERASE III GAMMA-TAU SUBUNIT"/>
    <property type="match status" value="1"/>
</dbReference>
<dbReference type="Pfam" id="PF13177">
    <property type="entry name" value="DNA_pol3_delta2"/>
    <property type="match status" value="1"/>
</dbReference>
<dbReference type="InterPro" id="IPR027417">
    <property type="entry name" value="P-loop_NTPase"/>
</dbReference>
<protein>
    <recommendedName>
        <fullName evidence="2">DNA polymerase III subunit gamma/tau</fullName>
    </recommendedName>
</protein>
<dbReference type="AlphaFoldDB" id="X1GUC1"/>
<accession>X1GUC1</accession>
<reference evidence="1" key="1">
    <citation type="journal article" date="2014" name="Front. Microbiol.">
        <title>High frequency of phylogenetically diverse reductive dehalogenase-homologous genes in deep subseafloor sedimentary metagenomes.</title>
        <authorList>
            <person name="Kawai M."/>
            <person name="Futagami T."/>
            <person name="Toyoda A."/>
            <person name="Takaki Y."/>
            <person name="Nishi S."/>
            <person name="Hori S."/>
            <person name="Arai W."/>
            <person name="Tsubouchi T."/>
            <person name="Morono Y."/>
            <person name="Uchiyama I."/>
            <person name="Ito T."/>
            <person name="Fujiyama A."/>
            <person name="Inagaki F."/>
            <person name="Takami H."/>
        </authorList>
    </citation>
    <scope>NUCLEOTIDE SEQUENCE</scope>
    <source>
        <strain evidence="1">Expedition CK06-06</strain>
    </source>
</reference>
<dbReference type="SUPFAM" id="SSF52540">
    <property type="entry name" value="P-loop containing nucleoside triphosphate hydrolases"/>
    <property type="match status" value="1"/>
</dbReference>